<dbReference type="STRING" id="1798228.SAMN05216574_1144"/>
<keyword evidence="1" id="KW-0378">Hydrolase</keyword>
<dbReference type="Pfam" id="PF00533">
    <property type="entry name" value="BRCT"/>
    <property type="match status" value="1"/>
</dbReference>
<dbReference type="Gene3D" id="3.40.50.10190">
    <property type="entry name" value="BRCT domain"/>
    <property type="match status" value="1"/>
</dbReference>
<dbReference type="PANTHER" id="PTHR30231">
    <property type="entry name" value="DNA POLYMERASE III SUBUNIT EPSILON"/>
    <property type="match status" value="1"/>
</dbReference>
<keyword evidence="5" id="KW-1185">Reference proteome</keyword>
<dbReference type="InterPro" id="IPR036397">
    <property type="entry name" value="RNaseH_sf"/>
</dbReference>
<reference evidence="5" key="1">
    <citation type="submission" date="2016-10" db="EMBL/GenBank/DDBJ databases">
        <authorList>
            <person name="Varghese N."/>
            <person name="Submissions S."/>
        </authorList>
    </citation>
    <scope>NUCLEOTIDE SEQUENCE [LARGE SCALE GENOMIC DNA]</scope>
    <source>
        <strain evidence="5">DSM 46838</strain>
    </source>
</reference>
<proteinExistence type="predicted"/>
<dbReference type="Proteomes" id="UP000198589">
    <property type="component" value="Unassembled WGS sequence"/>
</dbReference>
<dbReference type="InterPro" id="IPR012337">
    <property type="entry name" value="RNaseH-like_sf"/>
</dbReference>
<evidence type="ECO:0000259" key="3">
    <source>
        <dbReference type="SMART" id="SM00479"/>
    </source>
</evidence>
<organism evidence="4 5">
    <name type="scientific">Blastococcus tunisiensis</name>
    <dbReference type="NCBI Taxonomy" id="1798228"/>
    <lineage>
        <taxon>Bacteria</taxon>
        <taxon>Bacillati</taxon>
        <taxon>Actinomycetota</taxon>
        <taxon>Actinomycetes</taxon>
        <taxon>Geodermatophilales</taxon>
        <taxon>Geodermatophilaceae</taxon>
        <taxon>Blastococcus</taxon>
    </lineage>
</organism>
<keyword evidence="1" id="KW-0269">Exonuclease</keyword>
<dbReference type="EMBL" id="FOND01000014">
    <property type="protein sequence ID" value="SFF45265.1"/>
    <property type="molecule type" value="Genomic_DNA"/>
</dbReference>
<feature type="region of interest" description="Disordered" evidence="2">
    <location>
        <begin position="111"/>
        <end position="136"/>
    </location>
</feature>
<dbReference type="PANTHER" id="PTHR30231:SF42">
    <property type="entry name" value="EXONUCLEASE"/>
    <property type="match status" value="1"/>
</dbReference>
<dbReference type="CDD" id="cd17748">
    <property type="entry name" value="BRCT_DNA_ligase_like"/>
    <property type="match status" value="1"/>
</dbReference>
<evidence type="ECO:0000313" key="5">
    <source>
        <dbReference type="Proteomes" id="UP000198589"/>
    </source>
</evidence>
<dbReference type="SUPFAM" id="SSF53098">
    <property type="entry name" value="Ribonuclease H-like"/>
    <property type="match status" value="1"/>
</dbReference>
<gene>
    <name evidence="4" type="ORF">SAMN05216574_1144</name>
</gene>
<dbReference type="InterPro" id="IPR013520">
    <property type="entry name" value="Ribonucl_H"/>
</dbReference>
<dbReference type="GO" id="GO:0003676">
    <property type="term" value="F:nucleic acid binding"/>
    <property type="evidence" value="ECO:0007669"/>
    <property type="project" value="InterPro"/>
</dbReference>
<dbReference type="SMART" id="SM00479">
    <property type="entry name" value="EXOIII"/>
    <property type="match status" value="1"/>
</dbReference>
<evidence type="ECO:0000256" key="1">
    <source>
        <dbReference type="ARBA" id="ARBA00022839"/>
    </source>
</evidence>
<dbReference type="Pfam" id="PF00929">
    <property type="entry name" value="RNase_T"/>
    <property type="match status" value="1"/>
</dbReference>
<evidence type="ECO:0000313" key="4">
    <source>
        <dbReference type="EMBL" id="SFF45265.1"/>
    </source>
</evidence>
<dbReference type="FunFam" id="3.30.420.10:FF:000045">
    <property type="entry name" value="3'-5' exonuclease DinG"/>
    <property type="match status" value="1"/>
</dbReference>
<feature type="domain" description="Exonuclease" evidence="3">
    <location>
        <begin position="229"/>
        <end position="395"/>
    </location>
</feature>
<dbReference type="RefSeq" id="WP_217640762.1">
    <property type="nucleotide sequence ID" value="NZ_FOND01000014.1"/>
</dbReference>
<accession>A0A1I2ISH6</accession>
<dbReference type="GO" id="GO:0005829">
    <property type="term" value="C:cytosol"/>
    <property type="evidence" value="ECO:0007669"/>
    <property type="project" value="TreeGrafter"/>
</dbReference>
<dbReference type="GO" id="GO:0008408">
    <property type="term" value="F:3'-5' exonuclease activity"/>
    <property type="evidence" value="ECO:0007669"/>
    <property type="project" value="TreeGrafter"/>
</dbReference>
<dbReference type="Gene3D" id="3.30.420.10">
    <property type="entry name" value="Ribonuclease H-like superfamily/Ribonuclease H"/>
    <property type="match status" value="1"/>
</dbReference>
<dbReference type="InterPro" id="IPR036420">
    <property type="entry name" value="BRCT_dom_sf"/>
</dbReference>
<evidence type="ECO:0000256" key="2">
    <source>
        <dbReference type="SAM" id="MobiDB-lite"/>
    </source>
</evidence>
<dbReference type="InterPro" id="IPR001357">
    <property type="entry name" value="BRCT_dom"/>
</dbReference>
<dbReference type="SUPFAM" id="SSF52113">
    <property type="entry name" value="BRCT domain"/>
    <property type="match status" value="1"/>
</dbReference>
<name>A0A1I2ISH6_9ACTN</name>
<sequence length="544" mass="58096">MDEGSRVLAIVDQVDDAPVVWWVDLGPKIAGMTRLCGAWVLDGDDRMQTLRALTASRVIVATASGQALLDAQQVVPDRILDTDATLTAVMAVRDELQTVYEKAEAARRTTLTPPRWPSLLEPLDTETASTPGGDPRTSRALGIAQWLHSLCAAWDTIEEQRLARPYMRPLGGPATRGLPVIYRDTWPDPVRHEPALSVEAPEVAALVPAPRTSVEDAAASTLVPLEALDFVAIDVETANAHRGSICAIGAAVVRGGVVVSTHSWLVRPPAGLDAFDRINVRLHGITADMVADQPSFAERLDQLVEVAGNLPLVAHNAAFDIGALREACLVADKEWPTADYACSLILARRALDLISYRLPIVAAECGVDAGRHHEAGADARACAQVVIEIARRRNVGTLAELLTDLHVLAGRLDAAAWRGCHSTLGSAGIGLIRPETAVDADPEHPLYGHVLVFTGALSIRRQDAWDAAARCGAVVEKTVTKRTTMLVVGDGFTGSDPADFTTGKAAKAVQLRDNGQRIEVLTEADLVQLLADAQTFGVREAVVV</sequence>
<keyword evidence="1" id="KW-0540">Nuclease</keyword>
<protein>
    <submittedName>
        <fullName evidence="4">DNA polymerase III, epsilon subunit</fullName>
    </submittedName>
</protein>
<dbReference type="AlphaFoldDB" id="A0A1I2ISH6"/>